<dbReference type="EMBL" id="MNCJ02000327">
    <property type="protein sequence ID" value="KAF5777272.1"/>
    <property type="molecule type" value="Genomic_DNA"/>
</dbReference>
<keyword evidence="4" id="KW-1003">Cell membrane</keyword>
<dbReference type="Pfam" id="PF00168">
    <property type="entry name" value="C2"/>
    <property type="match status" value="1"/>
</dbReference>
<dbReference type="GO" id="GO:0005886">
    <property type="term" value="C:plasma membrane"/>
    <property type="evidence" value="ECO:0007669"/>
    <property type="project" value="UniProtKB-SubCell"/>
</dbReference>
<organism evidence="14 15">
    <name type="scientific">Helianthus annuus</name>
    <name type="common">Common sunflower</name>
    <dbReference type="NCBI Taxonomy" id="4232"/>
    <lineage>
        <taxon>Eukaryota</taxon>
        <taxon>Viridiplantae</taxon>
        <taxon>Streptophyta</taxon>
        <taxon>Embryophyta</taxon>
        <taxon>Tracheophyta</taxon>
        <taxon>Spermatophyta</taxon>
        <taxon>Magnoliopsida</taxon>
        <taxon>eudicotyledons</taxon>
        <taxon>Gunneridae</taxon>
        <taxon>Pentapetalae</taxon>
        <taxon>asterids</taxon>
        <taxon>campanulids</taxon>
        <taxon>Asterales</taxon>
        <taxon>Asteraceae</taxon>
        <taxon>Asteroideae</taxon>
        <taxon>Heliantheae alliance</taxon>
        <taxon>Heliantheae</taxon>
        <taxon>Helianthus</taxon>
    </lineage>
</organism>
<keyword evidence="7" id="KW-0106">Calcium</keyword>
<dbReference type="PROSITE" id="PS50004">
    <property type="entry name" value="C2"/>
    <property type="match status" value="1"/>
</dbReference>
<comment type="similarity">
    <text evidence="11">Belongs to the plant CAR protein family.</text>
</comment>
<dbReference type="PANTHER" id="PTHR45933">
    <property type="entry name" value="PROTEIN C2-DOMAIN ABA-RELATED 4"/>
    <property type="match status" value="1"/>
</dbReference>
<gene>
    <name evidence="14" type="ORF">HannXRQ_Chr12g0363871</name>
    <name evidence="13" type="ORF">HanXRQr2_Chr12g0533681</name>
</gene>
<dbReference type="InterPro" id="IPR000008">
    <property type="entry name" value="C2_dom"/>
</dbReference>
<dbReference type="GO" id="GO:0046872">
    <property type="term" value="F:metal ion binding"/>
    <property type="evidence" value="ECO:0007669"/>
    <property type="project" value="UniProtKB-KW"/>
</dbReference>
<reference evidence="14" key="2">
    <citation type="submission" date="2017-02" db="EMBL/GenBank/DDBJ databases">
        <title>Sunflower complete genome.</title>
        <authorList>
            <person name="Langlade N."/>
            <person name="Munos S."/>
        </authorList>
    </citation>
    <scope>NUCLEOTIDE SEQUENCE [LARGE SCALE GENOMIC DNA]</scope>
    <source>
        <tissue evidence="14">Leaves</tissue>
    </source>
</reference>
<sequence>MEGVLGLWKLRVKRGINLVARDTKSSDPYLIATLDGQKTKTKVTKDSCNPEWNDELTLTMRDPDAPIHIAVYDKDMFSNDDSMGEAEIDVKPYIECLRTGGLNPNNVPNGTILRCVQPTVHNCLAKESSILLEDGKIVQDMNLKLRGVECGEVVIQLELVLLPGQNLGV</sequence>
<keyword evidence="3" id="KW-0343">GTPase activation</keyword>
<keyword evidence="6" id="KW-0479">Metal-binding</keyword>
<dbReference type="InterPro" id="IPR044562">
    <property type="entry name" value="CAR1-11"/>
</dbReference>
<proteinExistence type="inferred from homology"/>
<dbReference type="InterPro" id="IPR035892">
    <property type="entry name" value="C2_domain_sf"/>
</dbReference>
<dbReference type="SMART" id="SM00239">
    <property type="entry name" value="C2"/>
    <property type="match status" value="1"/>
</dbReference>
<evidence type="ECO:0000256" key="7">
    <source>
        <dbReference type="ARBA" id="ARBA00022837"/>
    </source>
</evidence>
<evidence type="ECO:0000313" key="13">
    <source>
        <dbReference type="EMBL" id="KAF5777272.1"/>
    </source>
</evidence>
<keyword evidence="15" id="KW-1185">Reference proteome</keyword>
<dbReference type="SUPFAM" id="SSF49562">
    <property type="entry name" value="C2 domain (Calcium/lipid-binding domain, CaLB)"/>
    <property type="match status" value="1"/>
</dbReference>
<dbReference type="InParanoid" id="A0A251T0G1"/>
<keyword evidence="10" id="KW-0539">Nucleus</keyword>
<dbReference type="PANTHER" id="PTHR45933:SF12">
    <property type="entry name" value="PROTEIN C2-DOMAIN ABA-RELATED 9"/>
    <property type="match status" value="1"/>
</dbReference>
<dbReference type="AlphaFoldDB" id="A0A251T0G1"/>
<keyword evidence="5" id="KW-0938">Abscisic acid signaling pathway</keyword>
<reference evidence="13 15" key="1">
    <citation type="journal article" date="2017" name="Nature">
        <title>The sunflower genome provides insights into oil metabolism, flowering and Asterid evolution.</title>
        <authorList>
            <person name="Badouin H."/>
            <person name="Gouzy J."/>
            <person name="Grassa C.J."/>
            <person name="Murat F."/>
            <person name="Staton S.E."/>
            <person name="Cottret L."/>
            <person name="Lelandais-Briere C."/>
            <person name="Owens G.L."/>
            <person name="Carrere S."/>
            <person name="Mayjonade B."/>
            <person name="Legrand L."/>
            <person name="Gill N."/>
            <person name="Kane N.C."/>
            <person name="Bowers J.E."/>
            <person name="Hubner S."/>
            <person name="Bellec A."/>
            <person name="Berard A."/>
            <person name="Berges H."/>
            <person name="Blanchet N."/>
            <person name="Boniface M.C."/>
            <person name="Brunel D."/>
            <person name="Catrice O."/>
            <person name="Chaidir N."/>
            <person name="Claudel C."/>
            <person name="Donnadieu C."/>
            <person name="Faraut T."/>
            <person name="Fievet G."/>
            <person name="Helmstetter N."/>
            <person name="King M."/>
            <person name="Knapp S.J."/>
            <person name="Lai Z."/>
            <person name="Le Paslier M.C."/>
            <person name="Lippi Y."/>
            <person name="Lorenzon L."/>
            <person name="Mandel J.R."/>
            <person name="Marage G."/>
            <person name="Marchand G."/>
            <person name="Marquand E."/>
            <person name="Bret-Mestries E."/>
            <person name="Morien E."/>
            <person name="Nambeesan S."/>
            <person name="Nguyen T."/>
            <person name="Pegot-Espagnet P."/>
            <person name="Pouilly N."/>
            <person name="Raftis F."/>
            <person name="Sallet E."/>
            <person name="Schiex T."/>
            <person name="Thomas J."/>
            <person name="Vandecasteele C."/>
            <person name="Vares D."/>
            <person name="Vear F."/>
            <person name="Vautrin S."/>
            <person name="Crespi M."/>
            <person name="Mangin B."/>
            <person name="Burke J.M."/>
            <person name="Salse J."/>
            <person name="Munos S."/>
            <person name="Vincourt P."/>
            <person name="Rieseberg L.H."/>
            <person name="Langlade N.B."/>
        </authorList>
    </citation>
    <scope>NUCLEOTIDE SEQUENCE [LARGE SCALE GENOMIC DNA]</scope>
    <source>
        <strain evidence="15">cv. SF193</strain>
        <tissue evidence="13">Leaves</tissue>
    </source>
</reference>
<evidence type="ECO:0000256" key="3">
    <source>
        <dbReference type="ARBA" id="ARBA00022468"/>
    </source>
</evidence>
<dbReference type="Gramene" id="mRNA:HanXRQr2_Chr12g0533681">
    <property type="protein sequence ID" value="mRNA:HanXRQr2_Chr12g0533681"/>
    <property type="gene ID" value="HanXRQr2_Chr12g0533681"/>
</dbReference>
<dbReference type="GO" id="GO:0009738">
    <property type="term" value="P:abscisic acid-activated signaling pathway"/>
    <property type="evidence" value="ECO:0007669"/>
    <property type="project" value="UniProtKB-KW"/>
</dbReference>
<evidence type="ECO:0000259" key="12">
    <source>
        <dbReference type="PROSITE" id="PS50004"/>
    </source>
</evidence>
<feature type="domain" description="C2" evidence="12">
    <location>
        <begin position="1"/>
        <end position="103"/>
    </location>
</feature>
<reference evidence="13" key="3">
    <citation type="submission" date="2020-06" db="EMBL/GenBank/DDBJ databases">
        <title>Helianthus annuus Genome sequencing and assembly Release 2.</title>
        <authorList>
            <person name="Gouzy J."/>
            <person name="Langlade N."/>
            <person name="Munos S."/>
        </authorList>
    </citation>
    <scope>NUCLEOTIDE SEQUENCE</scope>
    <source>
        <tissue evidence="13">Leaves</tissue>
    </source>
</reference>
<evidence type="ECO:0000256" key="2">
    <source>
        <dbReference type="ARBA" id="ARBA00004236"/>
    </source>
</evidence>
<dbReference type="Proteomes" id="UP000215914">
    <property type="component" value="Chromosome 12"/>
</dbReference>
<protein>
    <submittedName>
        <fullName evidence="13">C2 domain-containing protein</fullName>
    </submittedName>
    <submittedName>
        <fullName evidence="14">Putative calcium-dependent lipid-binding (CaLB domain) family protein</fullName>
    </submittedName>
</protein>
<evidence type="ECO:0000256" key="11">
    <source>
        <dbReference type="ARBA" id="ARBA00024037"/>
    </source>
</evidence>
<dbReference type="OMA" id="ESSCVWR"/>
<dbReference type="GO" id="GO:0005634">
    <property type="term" value="C:nucleus"/>
    <property type="evidence" value="ECO:0007669"/>
    <property type="project" value="UniProtKB-SubCell"/>
</dbReference>
<evidence type="ECO:0000313" key="15">
    <source>
        <dbReference type="Proteomes" id="UP000215914"/>
    </source>
</evidence>
<evidence type="ECO:0000256" key="1">
    <source>
        <dbReference type="ARBA" id="ARBA00004123"/>
    </source>
</evidence>
<evidence type="ECO:0000256" key="5">
    <source>
        <dbReference type="ARBA" id="ARBA00022682"/>
    </source>
</evidence>
<keyword evidence="9" id="KW-0472">Membrane</keyword>
<dbReference type="GO" id="GO:0005096">
    <property type="term" value="F:GTPase activator activity"/>
    <property type="evidence" value="ECO:0007669"/>
    <property type="project" value="UniProtKB-KW"/>
</dbReference>
<evidence type="ECO:0000256" key="4">
    <source>
        <dbReference type="ARBA" id="ARBA00022475"/>
    </source>
</evidence>
<evidence type="ECO:0000313" key="14">
    <source>
        <dbReference type="EMBL" id="OTG04578.1"/>
    </source>
</evidence>
<accession>A0A251T0G1</accession>
<dbReference type="GO" id="GO:0008289">
    <property type="term" value="F:lipid binding"/>
    <property type="evidence" value="ECO:0007669"/>
    <property type="project" value="UniProtKB-KW"/>
</dbReference>
<dbReference type="EMBL" id="CM007901">
    <property type="protein sequence ID" value="OTG04578.1"/>
    <property type="molecule type" value="Genomic_DNA"/>
</dbReference>
<evidence type="ECO:0000256" key="10">
    <source>
        <dbReference type="ARBA" id="ARBA00023242"/>
    </source>
</evidence>
<evidence type="ECO:0000256" key="6">
    <source>
        <dbReference type="ARBA" id="ARBA00022723"/>
    </source>
</evidence>
<evidence type="ECO:0000256" key="8">
    <source>
        <dbReference type="ARBA" id="ARBA00023121"/>
    </source>
</evidence>
<dbReference type="OrthoDB" id="73919at2759"/>
<keyword evidence="8" id="KW-0446">Lipid-binding</keyword>
<evidence type="ECO:0000256" key="9">
    <source>
        <dbReference type="ARBA" id="ARBA00023136"/>
    </source>
</evidence>
<name>A0A251T0G1_HELAN</name>
<comment type="subcellular location">
    <subcellularLocation>
        <location evidence="2">Cell membrane</location>
    </subcellularLocation>
    <subcellularLocation>
        <location evidence="1">Nucleus</location>
    </subcellularLocation>
</comment>
<dbReference type="Gene3D" id="2.60.40.150">
    <property type="entry name" value="C2 domain"/>
    <property type="match status" value="1"/>
</dbReference>